<evidence type="ECO:0000313" key="5">
    <source>
        <dbReference type="EMBL" id="CAB4215763.1"/>
    </source>
</evidence>
<organism evidence="4">
    <name type="scientific">uncultured Caudovirales phage</name>
    <dbReference type="NCBI Taxonomy" id="2100421"/>
    <lineage>
        <taxon>Viruses</taxon>
        <taxon>Duplodnaviria</taxon>
        <taxon>Heunggongvirae</taxon>
        <taxon>Uroviricota</taxon>
        <taxon>Caudoviricetes</taxon>
        <taxon>Peduoviridae</taxon>
        <taxon>Maltschvirus</taxon>
        <taxon>Maltschvirus maltsch</taxon>
    </lineage>
</organism>
<accession>A0A6J5RB30</accession>
<sequence>MSNSDDKSKRSRRIQQDDRAIQRQVTIAKTVGLPVVEAHRYIKKRAMDCGNPECPVCSNPRKLYKQKTIQERRQEQNEENI</sequence>
<dbReference type="EMBL" id="LR797435">
    <property type="protein sequence ID" value="CAB4215763.1"/>
    <property type="molecule type" value="Genomic_DNA"/>
</dbReference>
<dbReference type="EMBL" id="LR796912">
    <property type="protein sequence ID" value="CAB4174718.1"/>
    <property type="molecule type" value="Genomic_DNA"/>
</dbReference>
<evidence type="ECO:0000313" key="3">
    <source>
        <dbReference type="EMBL" id="CAB4185052.1"/>
    </source>
</evidence>
<feature type="region of interest" description="Disordered" evidence="1">
    <location>
        <begin position="1"/>
        <end position="20"/>
    </location>
</feature>
<proteinExistence type="predicted"/>
<dbReference type="EMBL" id="LR797079">
    <property type="protein sequence ID" value="CAB4185052.1"/>
    <property type="molecule type" value="Genomic_DNA"/>
</dbReference>
<name>A0A6J5RB30_9CAUD</name>
<evidence type="ECO:0000313" key="6">
    <source>
        <dbReference type="EMBL" id="CAB5230526.1"/>
    </source>
</evidence>
<protein>
    <submittedName>
        <fullName evidence="4">Uncharacterized protein</fullName>
    </submittedName>
</protein>
<evidence type="ECO:0000313" key="2">
    <source>
        <dbReference type="EMBL" id="CAB4174718.1"/>
    </source>
</evidence>
<dbReference type="EMBL" id="LR797194">
    <property type="protein sequence ID" value="CAB4193002.1"/>
    <property type="molecule type" value="Genomic_DNA"/>
</dbReference>
<gene>
    <name evidence="3" type="ORF">UFOVP1123_3</name>
    <name evidence="4" type="ORF">UFOVP1239_6</name>
    <name evidence="5" type="ORF">UFOVP1484_7</name>
    <name evidence="6" type="ORF">UFOVP1577_13</name>
    <name evidence="2" type="ORF">UFOVP961_75</name>
</gene>
<evidence type="ECO:0000256" key="1">
    <source>
        <dbReference type="SAM" id="MobiDB-lite"/>
    </source>
</evidence>
<dbReference type="EMBL" id="LR798422">
    <property type="protein sequence ID" value="CAB5230526.1"/>
    <property type="molecule type" value="Genomic_DNA"/>
</dbReference>
<evidence type="ECO:0000313" key="4">
    <source>
        <dbReference type="EMBL" id="CAB4193002.1"/>
    </source>
</evidence>
<reference evidence="4" key="1">
    <citation type="submission" date="2020-05" db="EMBL/GenBank/DDBJ databases">
        <authorList>
            <person name="Chiriac C."/>
            <person name="Salcher M."/>
            <person name="Ghai R."/>
            <person name="Kavagutti S V."/>
        </authorList>
    </citation>
    <scope>NUCLEOTIDE SEQUENCE</scope>
</reference>